<name>A0A2P2P0N3_RHIMU</name>
<dbReference type="EMBL" id="GGEC01067790">
    <property type="protein sequence ID" value="MBX48274.1"/>
    <property type="molecule type" value="Transcribed_RNA"/>
</dbReference>
<evidence type="ECO:0000313" key="1">
    <source>
        <dbReference type="EMBL" id="MBX48274.1"/>
    </source>
</evidence>
<organism evidence="1">
    <name type="scientific">Rhizophora mucronata</name>
    <name type="common">Asiatic mangrove</name>
    <dbReference type="NCBI Taxonomy" id="61149"/>
    <lineage>
        <taxon>Eukaryota</taxon>
        <taxon>Viridiplantae</taxon>
        <taxon>Streptophyta</taxon>
        <taxon>Embryophyta</taxon>
        <taxon>Tracheophyta</taxon>
        <taxon>Spermatophyta</taxon>
        <taxon>Magnoliopsida</taxon>
        <taxon>eudicotyledons</taxon>
        <taxon>Gunneridae</taxon>
        <taxon>Pentapetalae</taxon>
        <taxon>rosids</taxon>
        <taxon>fabids</taxon>
        <taxon>Malpighiales</taxon>
        <taxon>Rhizophoraceae</taxon>
        <taxon>Rhizophora</taxon>
    </lineage>
</organism>
<reference evidence="1" key="1">
    <citation type="submission" date="2018-02" db="EMBL/GenBank/DDBJ databases">
        <title>Rhizophora mucronata_Transcriptome.</title>
        <authorList>
            <person name="Meera S.P."/>
            <person name="Sreeshan A."/>
            <person name="Augustine A."/>
        </authorList>
    </citation>
    <scope>NUCLEOTIDE SEQUENCE</scope>
    <source>
        <tissue evidence="1">Leaf</tissue>
    </source>
</reference>
<accession>A0A2P2P0N3</accession>
<proteinExistence type="predicted"/>
<sequence length="40" mass="4854">MLACKLSLDQKFVSLMGFSFFNQKRKKKKGRRKKKWSFAR</sequence>
<protein>
    <submittedName>
        <fullName evidence="1">Uncharacterized protein</fullName>
    </submittedName>
</protein>
<dbReference type="AlphaFoldDB" id="A0A2P2P0N3"/>